<dbReference type="AlphaFoldDB" id="A0A543N2N7"/>
<reference evidence="1 2" key="1">
    <citation type="submission" date="2019-06" db="EMBL/GenBank/DDBJ databases">
        <title>Sequencing the genomes of 1000 actinobacteria strains.</title>
        <authorList>
            <person name="Klenk H.-P."/>
        </authorList>
    </citation>
    <scope>NUCLEOTIDE SEQUENCE [LARGE SCALE GENOMIC DNA]</scope>
    <source>
        <strain evidence="1 2">DSM 45015</strain>
    </source>
</reference>
<keyword evidence="2" id="KW-1185">Reference proteome</keyword>
<dbReference type="EMBL" id="VFQC01000004">
    <property type="protein sequence ID" value="TQN26079.1"/>
    <property type="molecule type" value="Genomic_DNA"/>
</dbReference>
<dbReference type="Proteomes" id="UP000317422">
    <property type="component" value="Unassembled WGS sequence"/>
</dbReference>
<organism evidence="1 2">
    <name type="scientific">Haloactinospora alba</name>
    <dbReference type="NCBI Taxonomy" id="405555"/>
    <lineage>
        <taxon>Bacteria</taxon>
        <taxon>Bacillati</taxon>
        <taxon>Actinomycetota</taxon>
        <taxon>Actinomycetes</taxon>
        <taxon>Streptosporangiales</taxon>
        <taxon>Nocardiopsidaceae</taxon>
        <taxon>Haloactinospora</taxon>
    </lineage>
</organism>
<dbReference type="PANTHER" id="PTHR35810:SF1">
    <property type="entry name" value="CYTOPLASMIC PROTEIN"/>
    <property type="match status" value="1"/>
</dbReference>
<gene>
    <name evidence="1" type="ORF">FHX37_4617</name>
</gene>
<evidence type="ECO:0000313" key="1">
    <source>
        <dbReference type="EMBL" id="TQN26079.1"/>
    </source>
</evidence>
<dbReference type="InterPro" id="IPR011204">
    <property type="entry name" value="Virulence_RhuM-like"/>
</dbReference>
<accession>A0A543N2N7</accession>
<evidence type="ECO:0000313" key="2">
    <source>
        <dbReference type="Proteomes" id="UP000317422"/>
    </source>
</evidence>
<dbReference type="Pfam" id="PF13310">
    <property type="entry name" value="Virulence_RhuM"/>
    <property type="match status" value="1"/>
</dbReference>
<sequence length="265" mass="30809">MSVYSNDQGAWIFPGQLCRNMGIDPNGQRQNIERKHWSKGWTCMTHVQLPGDGQSREQFALHERRLPMWIATIDTSRIKDPEVRANVERHQTEFADVLYEYLVRGGVINPDATYEQVEQLHARIAEIRNSEKHVHRKLTDLIAETAVDYDSSSDRVRKFFGRIQNVLLYAASGAKAEKLRTTREIVYYTGRNGPTKRDRETAKNYLDERELKTLEKLVGVFFDLADIRVMFRDDVNLELWRDMLNQAIRTSGRPVLDEIEPAWTA</sequence>
<dbReference type="PANTHER" id="PTHR35810">
    <property type="entry name" value="CYTOPLASMIC PROTEIN-RELATED"/>
    <property type="match status" value="1"/>
</dbReference>
<comment type="caution">
    <text evidence="1">The sequence shown here is derived from an EMBL/GenBank/DDBJ whole genome shotgun (WGS) entry which is preliminary data.</text>
</comment>
<protein>
    <submittedName>
        <fullName evidence="1">P22-like antirepressor protein</fullName>
    </submittedName>
</protein>
<proteinExistence type="predicted"/>
<name>A0A543N2N7_9ACTN</name>